<dbReference type="Proteomes" id="UP001141806">
    <property type="component" value="Unassembled WGS sequence"/>
</dbReference>
<organism evidence="2 3">
    <name type="scientific">Protea cynaroides</name>
    <dbReference type="NCBI Taxonomy" id="273540"/>
    <lineage>
        <taxon>Eukaryota</taxon>
        <taxon>Viridiplantae</taxon>
        <taxon>Streptophyta</taxon>
        <taxon>Embryophyta</taxon>
        <taxon>Tracheophyta</taxon>
        <taxon>Spermatophyta</taxon>
        <taxon>Magnoliopsida</taxon>
        <taxon>Proteales</taxon>
        <taxon>Proteaceae</taxon>
        <taxon>Protea</taxon>
    </lineage>
</organism>
<comment type="caution">
    <text evidence="2">The sequence shown here is derived from an EMBL/GenBank/DDBJ whole genome shotgun (WGS) entry which is preliminary data.</text>
</comment>
<accession>A0A9Q0JRS5</accession>
<name>A0A9Q0JRS5_9MAGN</name>
<dbReference type="AlphaFoldDB" id="A0A9Q0JRS5"/>
<protein>
    <submittedName>
        <fullName evidence="2">Uncharacterized protein</fullName>
    </submittedName>
</protein>
<proteinExistence type="predicted"/>
<keyword evidence="3" id="KW-1185">Reference proteome</keyword>
<sequence length="260" mass="27754">MQHTLQEYLDTAHSDGKNAKENGSKMAAKSNLEEVEGVEVQNDPPRVDGTRSKEKSLFSLMLRNQSLELDPTRTLDSLDPLRLQPAVCPESGHLSSLEGLSDGPASVSSGLCAQSIPSPILNVFQNPLSPFFPRPLVSNRFKVTEVSDLSLSDTPEFPAGPCFSQLAPNLVSSPEITSAQPSDPLPNPLHSLAQNSSSRDLFSLCGEPVCLESVVTGSSPITPSPGKNFPNPEPSSIGRTPYPSRSCISPCSMLSGHLSF</sequence>
<reference evidence="2" key="1">
    <citation type="journal article" date="2023" name="Plant J.">
        <title>The genome of the king protea, Protea cynaroides.</title>
        <authorList>
            <person name="Chang J."/>
            <person name="Duong T.A."/>
            <person name="Schoeman C."/>
            <person name="Ma X."/>
            <person name="Roodt D."/>
            <person name="Barker N."/>
            <person name="Li Z."/>
            <person name="Van de Peer Y."/>
            <person name="Mizrachi E."/>
        </authorList>
    </citation>
    <scope>NUCLEOTIDE SEQUENCE</scope>
    <source>
        <tissue evidence="2">Young leaves</tissue>
    </source>
</reference>
<evidence type="ECO:0000313" key="2">
    <source>
        <dbReference type="EMBL" id="KAJ4931581.1"/>
    </source>
</evidence>
<dbReference type="EMBL" id="JAMYWD010003351">
    <property type="protein sequence ID" value="KAJ4931581.1"/>
    <property type="molecule type" value="Genomic_DNA"/>
</dbReference>
<feature type="region of interest" description="Disordered" evidence="1">
    <location>
        <begin position="1"/>
        <end position="53"/>
    </location>
</feature>
<evidence type="ECO:0000256" key="1">
    <source>
        <dbReference type="SAM" id="MobiDB-lite"/>
    </source>
</evidence>
<gene>
    <name evidence="2" type="ORF">NE237_000016</name>
</gene>
<feature type="compositionally biased region" description="Basic and acidic residues" evidence="1">
    <location>
        <begin position="10"/>
        <end position="23"/>
    </location>
</feature>
<evidence type="ECO:0000313" key="3">
    <source>
        <dbReference type="Proteomes" id="UP001141806"/>
    </source>
</evidence>